<dbReference type="EMBL" id="AJVK01037672">
    <property type="status" value="NOT_ANNOTATED_CDS"/>
    <property type="molecule type" value="Genomic_DNA"/>
</dbReference>
<dbReference type="EMBL" id="AJVK01037673">
    <property type="status" value="NOT_ANNOTATED_CDS"/>
    <property type="molecule type" value="Genomic_DNA"/>
</dbReference>
<dbReference type="VEuPathDB" id="VectorBase:PPAI009706"/>
<dbReference type="EC" id="2.7.7.49" evidence="1"/>
<dbReference type="EnsemblMetazoa" id="PPAI009706-RA">
    <property type="protein sequence ID" value="PPAI009706-PA"/>
    <property type="gene ID" value="PPAI009706"/>
</dbReference>
<dbReference type="Proteomes" id="UP000092462">
    <property type="component" value="Unassembled WGS sequence"/>
</dbReference>
<protein>
    <recommendedName>
        <fullName evidence="1">RNA-directed DNA polymerase</fullName>
        <ecNumber evidence="1">2.7.7.49</ecNumber>
    </recommendedName>
</protein>
<evidence type="ECO:0000259" key="2">
    <source>
        <dbReference type="Pfam" id="PF17919"/>
    </source>
</evidence>
<feature type="domain" description="Reverse transcriptase/retrotransposon-derived protein RNase H-like" evidence="2">
    <location>
        <begin position="185"/>
        <end position="237"/>
    </location>
</feature>
<dbReference type="InterPro" id="IPR043128">
    <property type="entry name" value="Rev_trsase/Diguanyl_cyclase"/>
</dbReference>
<dbReference type="PANTHER" id="PTHR33064">
    <property type="entry name" value="POL PROTEIN"/>
    <property type="match status" value="1"/>
</dbReference>
<dbReference type="Gene3D" id="3.30.70.270">
    <property type="match status" value="2"/>
</dbReference>
<dbReference type="AlphaFoldDB" id="A0A1B0EZ71"/>
<dbReference type="GO" id="GO:0003964">
    <property type="term" value="F:RNA-directed DNA polymerase activity"/>
    <property type="evidence" value="ECO:0007669"/>
    <property type="project" value="UniProtKB-EC"/>
</dbReference>
<organism evidence="3 4">
    <name type="scientific">Phlebotomus papatasi</name>
    <name type="common">Sandfly</name>
    <dbReference type="NCBI Taxonomy" id="29031"/>
    <lineage>
        <taxon>Eukaryota</taxon>
        <taxon>Metazoa</taxon>
        <taxon>Ecdysozoa</taxon>
        <taxon>Arthropoda</taxon>
        <taxon>Hexapoda</taxon>
        <taxon>Insecta</taxon>
        <taxon>Pterygota</taxon>
        <taxon>Neoptera</taxon>
        <taxon>Endopterygota</taxon>
        <taxon>Diptera</taxon>
        <taxon>Nematocera</taxon>
        <taxon>Psychodoidea</taxon>
        <taxon>Psychodidae</taxon>
        <taxon>Phlebotomus</taxon>
        <taxon>Phlebotomus</taxon>
    </lineage>
</organism>
<dbReference type="Pfam" id="PF17919">
    <property type="entry name" value="RT_RNaseH_2"/>
    <property type="match status" value="1"/>
</dbReference>
<dbReference type="InterPro" id="IPR051320">
    <property type="entry name" value="Viral_Replic_Matur_Polypro"/>
</dbReference>
<name>A0A1B0EZ71_PHLPP</name>
<sequence length="239" mass="26744">MAKVQGISLTEVVWSMRFLITGGALIWTINTNMINQIKTRNTLQQNSIINFIIDFNIIEKIFVIDYDDRLLDYCVVVVTFPGALQSGHVLVSNRLRNANLSINLDKSKFCAERLGYLGYVLSPKGIGTNEYKIGAILHFPDPMSVTQLRQFLGMVGWFRRFIPHFASIAKPLTDLLKGSPRGIVWNDKAEQSFTELKKLLTSAPILKLPDYSQPFTVRSYASDVGAGGILLQGSGDDER</sequence>
<evidence type="ECO:0000313" key="3">
    <source>
        <dbReference type="EnsemblMetazoa" id="PPAI009706-PA"/>
    </source>
</evidence>
<dbReference type="VEuPathDB" id="VectorBase:PPAPM1_011223"/>
<dbReference type="InterPro" id="IPR041577">
    <property type="entry name" value="RT_RNaseH_2"/>
</dbReference>
<dbReference type="SUPFAM" id="SSF56672">
    <property type="entry name" value="DNA/RNA polymerases"/>
    <property type="match status" value="1"/>
</dbReference>
<dbReference type="FunFam" id="3.30.70.270:FF:000020">
    <property type="entry name" value="Transposon Tf2-6 polyprotein-like Protein"/>
    <property type="match status" value="1"/>
</dbReference>
<reference evidence="3" key="1">
    <citation type="submission" date="2022-08" db="UniProtKB">
        <authorList>
            <consortium name="EnsemblMetazoa"/>
        </authorList>
    </citation>
    <scope>IDENTIFICATION</scope>
    <source>
        <strain evidence="3">Israel</strain>
    </source>
</reference>
<dbReference type="InterPro" id="IPR043502">
    <property type="entry name" value="DNA/RNA_pol_sf"/>
</dbReference>
<evidence type="ECO:0000256" key="1">
    <source>
        <dbReference type="ARBA" id="ARBA00012493"/>
    </source>
</evidence>
<dbReference type="EMBL" id="AJVK01037674">
    <property type="status" value="NOT_ANNOTATED_CDS"/>
    <property type="molecule type" value="Genomic_DNA"/>
</dbReference>
<dbReference type="PANTHER" id="PTHR33064:SF37">
    <property type="entry name" value="RIBONUCLEASE H"/>
    <property type="match status" value="1"/>
</dbReference>
<evidence type="ECO:0000313" key="4">
    <source>
        <dbReference type="Proteomes" id="UP000092462"/>
    </source>
</evidence>
<accession>A0A1B0EZ71</accession>
<proteinExistence type="predicted"/>
<keyword evidence="4" id="KW-1185">Reference proteome</keyword>